<dbReference type="GO" id="GO:0005524">
    <property type="term" value="F:ATP binding"/>
    <property type="evidence" value="ECO:0007669"/>
    <property type="project" value="UniProtKB-UniRule"/>
</dbReference>
<evidence type="ECO:0000256" key="5">
    <source>
        <dbReference type="ARBA" id="ARBA00022840"/>
    </source>
</evidence>
<dbReference type="PROSITE" id="PS51509">
    <property type="entry name" value="PHOSPHAGEN_KINASE_N"/>
    <property type="match status" value="1"/>
</dbReference>
<evidence type="ECO:0000256" key="7">
    <source>
        <dbReference type="RuleBase" id="RU000505"/>
    </source>
</evidence>
<feature type="binding site" evidence="6">
    <location>
        <position position="248"/>
    </location>
    <ligand>
        <name>ATP</name>
        <dbReference type="ChEBI" id="CHEBI:30616"/>
    </ligand>
</feature>
<keyword evidence="11" id="KW-1185">Reference proteome</keyword>
<gene>
    <name evidence="10" type="ordered locus">DP1035</name>
</gene>
<comment type="similarity">
    <text evidence="1 6 7">Belongs to the ATP:guanido phosphotransferase family.</text>
</comment>
<dbReference type="InterPro" id="IPR036802">
    <property type="entry name" value="ATP-guanido_PTrfase_N_sf"/>
</dbReference>
<dbReference type="PANTHER" id="PTHR11547:SF38">
    <property type="entry name" value="ARGININE KINASE 1-RELATED"/>
    <property type="match status" value="1"/>
</dbReference>
<name>Q6APG0_DESPS</name>
<feature type="binding site" evidence="6">
    <location>
        <begin position="299"/>
        <end position="303"/>
    </location>
    <ligand>
        <name>ATP</name>
        <dbReference type="ChEBI" id="CHEBI:30616"/>
    </ligand>
</feature>
<evidence type="ECO:0000256" key="4">
    <source>
        <dbReference type="ARBA" id="ARBA00022777"/>
    </source>
</evidence>
<evidence type="ECO:0000313" key="11">
    <source>
        <dbReference type="Proteomes" id="UP000000602"/>
    </source>
</evidence>
<dbReference type="SUPFAM" id="SSF55931">
    <property type="entry name" value="Glutamine synthetase/guanido kinase"/>
    <property type="match status" value="1"/>
</dbReference>
<dbReference type="Proteomes" id="UP000000602">
    <property type="component" value="Chromosome"/>
</dbReference>
<dbReference type="InterPro" id="IPR000749">
    <property type="entry name" value="ATP-guanido_PTrfase"/>
</dbReference>
<keyword evidence="3 6" id="KW-0547">Nucleotide-binding</keyword>
<protein>
    <submittedName>
        <fullName evidence="10">Related to arginine kinase</fullName>
    </submittedName>
</protein>
<dbReference type="SUPFAM" id="SSF48034">
    <property type="entry name" value="Guanido kinase N-terminal domain"/>
    <property type="match status" value="1"/>
</dbReference>
<feature type="domain" description="Phosphagen kinase N-terminal" evidence="8">
    <location>
        <begin position="29"/>
        <end position="113"/>
    </location>
</feature>
<evidence type="ECO:0000256" key="6">
    <source>
        <dbReference type="PROSITE-ProRule" id="PRU00843"/>
    </source>
</evidence>
<dbReference type="GO" id="GO:0046314">
    <property type="term" value="P:phosphocreatine biosynthetic process"/>
    <property type="evidence" value="ECO:0007669"/>
    <property type="project" value="InterPro"/>
</dbReference>
<evidence type="ECO:0000313" key="10">
    <source>
        <dbReference type="EMBL" id="CAG35764.1"/>
    </source>
</evidence>
<dbReference type="Gene3D" id="3.30.590.10">
    <property type="entry name" value="Glutamine synthetase/guanido kinase, catalytic domain"/>
    <property type="match status" value="1"/>
</dbReference>
<dbReference type="GO" id="GO:0004111">
    <property type="term" value="F:creatine kinase activity"/>
    <property type="evidence" value="ECO:0007669"/>
    <property type="project" value="InterPro"/>
</dbReference>
<dbReference type="Pfam" id="PF00217">
    <property type="entry name" value="ATP-gua_Ptrans"/>
    <property type="match status" value="1"/>
</dbReference>
<dbReference type="PROSITE" id="PS00112">
    <property type="entry name" value="PHOSPHAGEN_KINASE"/>
    <property type="match status" value="1"/>
</dbReference>
<dbReference type="EMBL" id="CR522870">
    <property type="protein sequence ID" value="CAG35764.1"/>
    <property type="molecule type" value="Genomic_DNA"/>
</dbReference>
<keyword evidence="2 6" id="KW-0808">Transferase</keyword>
<keyword evidence="5 6" id="KW-0067">ATP-binding</keyword>
<dbReference type="Gene3D" id="1.10.135.10">
    <property type="entry name" value="ATP:guanido phosphotransferase, N-terminal domain"/>
    <property type="match status" value="1"/>
</dbReference>
<dbReference type="Pfam" id="PF02807">
    <property type="entry name" value="ATP-gua_PtransN"/>
    <property type="match status" value="1"/>
</dbReference>
<dbReference type="PROSITE" id="PS51510">
    <property type="entry name" value="PHOSPHAGEN_KINASE_C"/>
    <property type="match status" value="1"/>
</dbReference>
<dbReference type="FunFam" id="3.30.590.10:FF:000006">
    <property type="entry name" value="Arginine kinase 1"/>
    <property type="match status" value="1"/>
</dbReference>
<keyword evidence="4 6" id="KW-0418">Kinase</keyword>
<evidence type="ECO:0000256" key="2">
    <source>
        <dbReference type="ARBA" id="ARBA00022679"/>
    </source>
</evidence>
<dbReference type="InterPro" id="IPR022414">
    <property type="entry name" value="ATP-guanido_PTrfase_cat"/>
</dbReference>
<accession>Q6APG0</accession>
<dbReference type="HOGENOM" id="CLU_019868_0_0_7"/>
<feature type="binding site" evidence="6">
    <location>
        <begin position="141"/>
        <end position="145"/>
    </location>
    <ligand>
        <name>ATP</name>
        <dbReference type="ChEBI" id="CHEBI:30616"/>
    </ligand>
</feature>
<evidence type="ECO:0000259" key="8">
    <source>
        <dbReference type="PROSITE" id="PS51509"/>
    </source>
</evidence>
<dbReference type="InterPro" id="IPR022413">
    <property type="entry name" value="ATP-guanido_PTrfase_N"/>
</dbReference>
<feature type="domain" description="Phosphagen kinase C-terminal" evidence="9">
    <location>
        <begin position="138"/>
        <end position="375"/>
    </location>
</feature>
<evidence type="ECO:0000259" key="9">
    <source>
        <dbReference type="PROSITE" id="PS51510"/>
    </source>
</evidence>
<reference evidence="11" key="1">
    <citation type="journal article" date="2004" name="Environ. Microbiol.">
        <title>The genome of Desulfotalea psychrophila, a sulfate-reducing bacterium from permanently cold Arctic sediments.</title>
        <authorList>
            <person name="Rabus R."/>
            <person name="Ruepp A."/>
            <person name="Frickey T."/>
            <person name="Rattei T."/>
            <person name="Fartmann B."/>
            <person name="Stark M."/>
            <person name="Bauer M."/>
            <person name="Zibat A."/>
            <person name="Lombardot T."/>
            <person name="Becker I."/>
            <person name="Amann J."/>
            <person name="Gellner K."/>
            <person name="Teeling H."/>
            <person name="Leuschner W.D."/>
            <person name="Gloeckner F.-O."/>
            <person name="Lupas A.N."/>
            <person name="Amann R."/>
            <person name="Klenk H.-P."/>
        </authorList>
    </citation>
    <scope>NUCLEOTIDE SEQUENCE [LARGE SCALE GENOMIC DNA]</scope>
    <source>
        <strain evidence="11">DSM 12343 / LSv54</strain>
    </source>
</reference>
<evidence type="ECO:0000256" key="3">
    <source>
        <dbReference type="ARBA" id="ARBA00022741"/>
    </source>
</evidence>
<dbReference type="CDD" id="cd07931">
    <property type="entry name" value="eukaryotic_phosphagen_kinases"/>
    <property type="match status" value="1"/>
</dbReference>
<dbReference type="PANTHER" id="PTHR11547">
    <property type="entry name" value="ARGININE OR CREATINE KINASE"/>
    <property type="match status" value="1"/>
</dbReference>
<feature type="binding site" evidence="6">
    <location>
        <begin position="328"/>
        <end position="333"/>
    </location>
    <ligand>
        <name>ATP</name>
        <dbReference type="ChEBI" id="CHEBI:30616"/>
    </ligand>
</feature>
<dbReference type="KEGG" id="dps:DP1035"/>
<dbReference type="InterPro" id="IPR014746">
    <property type="entry name" value="Gln_synth/guanido_kin_cat_dom"/>
</dbReference>
<comment type="caution">
    <text evidence="6">Lacks conserved residue(s) required for the propagation of feature annotation.</text>
</comment>
<dbReference type="eggNOG" id="COG3869">
    <property type="taxonomic scope" value="Bacteria"/>
</dbReference>
<sequence length="375" mass="41471">MPLRYGNLPFKFLTVPELPCFSGALIKSYLIGCLSLKSNPFPENAAGLAKKYLSPEILQALKGETTDSGFTLAMAIRSGVLNPDSSIGIYAGDAQSYRTFAAILHPIIEEYHGVSGEVRQESDLAAVTLANLDPEGRYIRSSRVRVARNLRGFPFTNHLKLEERRRLEEKIVAALSVLADDLRGEYHSFELLGAEKMAALRAEKLIFSKGDRFQEAAGFNADFPKSRGIFFSADKGLRIWLGEEDHMRIISQEGSADLAAVFNRLGRALTTLEASLDFVRDESYGYLSSCPTNIGTTMRAGVHIYLEKLNCNRQLLDALTEKHDLQIRGTGGEKTEVDGAVFDISNRRRLGISERQIITGLHAGLQEIIEAEKSL</sequence>
<evidence type="ECO:0000256" key="1">
    <source>
        <dbReference type="ARBA" id="ARBA00006798"/>
    </source>
</evidence>
<organism evidence="10 11">
    <name type="scientific">Desulfotalea psychrophila (strain LSv54 / DSM 12343)</name>
    <dbReference type="NCBI Taxonomy" id="177439"/>
    <lineage>
        <taxon>Bacteria</taxon>
        <taxon>Pseudomonadati</taxon>
        <taxon>Thermodesulfobacteriota</taxon>
        <taxon>Desulfobulbia</taxon>
        <taxon>Desulfobulbales</taxon>
        <taxon>Desulfocapsaceae</taxon>
        <taxon>Desulfotalea</taxon>
    </lineage>
</organism>
<dbReference type="FunFam" id="1.10.135.10:FF:000003">
    <property type="entry name" value="Three-domain arginine kinase"/>
    <property type="match status" value="1"/>
</dbReference>
<dbReference type="STRING" id="177439.DP1035"/>
<dbReference type="AlphaFoldDB" id="Q6APG0"/>
<dbReference type="InterPro" id="IPR022415">
    <property type="entry name" value="ATP-guanido_PTrfase_AS"/>
</dbReference>
<proteinExistence type="inferred from homology"/>
<dbReference type="GO" id="GO:0005615">
    <property type="term" value="C:extracellular space"/>
    <property type="evidence" value="ECO:0007669"/>
    <property type="project" value="TreeGrafter"/>
</dbReference>